<dbReference type="InterPro" id="IPR020471">
    <property type="entry name" value="AKR"/>
</dbReference>
<feature type="domain" description="NADP-dependent oxidoreductase" evidence="2">
    <location>
        <begin position="6"/>
        <end position="316"/>
    </location>
</feature>
<dbReference type="PANTHER" id="PTHR43364:SF4">
    <property type="entry name" value="NAD(P)-LINKED OXIDOREDUCTASE SUPERFAMILY PROTEIN"/>
    <property type="match status" value="1"/>
</dbReference>
<dbReference type="Gene3D" id="3.20.20.100">
    <property type="entry name" value="NADP-dependent oxidoreductase domain"/>
    <property type="match status" value="1"/>
</dbReference>
<keyword evidence="1" id="KW-0560">Oxidoreductase</keyword>
<evidence type="ECO:0000256" key="1">
    <source>
        <dbReference type="ARBA" id="ARBA00023002"/>
    </source>
</evidence>
<dbReference type="InterPro" id="IPR023210">
    <property type="entry name" value="NADP_OxRdtase_dom"/>
</dbReference>
<dbReference type="InterPro" id="IPR036812">
    <property type="entry name" value="NAD(P)_OxRdtase_dom_sf"/>
</dbReference>
<evidence type="ECO:0000313" key="3">
    <source>
        <dbReference type="EMBL" id="POS76013.1"/>
    </source>
</evidence>
<accession>A0A2P5I0H4</accession>
<dbReference type="InterPro" id="IPR050523">
    <property type="entry name" value="AKR_Detox_Biosynth"/>
</dbReference>
<dbReference type="Pfam" id="PF00248">
    <property type="entry name" value="Aldo_ket_red"/>
    <property type="match status" value="1"/>
</dbReference>
<dbReference type="SUPFAM" id="SSF51430">
    <property type="entry name" value="NAD(P)-linked oxidoreductase"/>
    <property type="match status" value="1"/>
</dbReference>
<reference evidence="3" key="1">
    <citation type="submission" date="2017-09" db="EMBL/GenBank/DDBJ databases">
        <title>Polyketide synthases of a Diaporthe helianthi virulent isolate.</title>
        <authorList>
            <person name="Baroncelli R."/>
        </authorList>
    </citation>
    <scope>NUCLEOTIDE SEQUENCE [LARGE SCALE GENOMIC DNA]</scope>
    <source>
        <strain evidence="3">7/96</strain>
    </source>
</reference>
<keyword evidence="4" id="KW-1185">Reference proteome</keyword>
<proteinExistence type="predicted"/>
<sequence>MAPVPLTFGCASVHSDGRFNIPAAVQELFSGLLEVGITRLDSAQLYGDCEDLLGKSNVSARGFVIDGKHPGGWVPGSLVPDNINASLHSTLKSLGVDKLDTYFIHGPDRDLPLGPALQALEGLHRQGLFSRLGLSNFSAHEVVAAHELATANGWLAPSVYQGNYSAFARGQEAEMLPALRRLGISFCAYSPLAGGFLARRGADELAGAATGGRFAVDPDDPEGKKGGLGLYRELYSSRPKLVSALAEWGRIADDAGCSCPAELGYRWVAWHSALDGDLGDSITVGASSVDQLRKTAGWVSKGKLSDGTRDRIDALWREIQNEAPLDNLHK</sequence>
<dbReference type="InParanoid" id="A0A2P5I0H4"/>
<dbReference type="AlphaFoldDB" id="A0A2P5I0H4"/>
<gene>
    <name evidence="3" type="ORF">DHEL01_v205584</name>
</gene>
<organism evidence="3 4">
    <name type="scientific">Diaporthe helianthi</name>
    <dbReference type="NCBI Taxonomy" id="158607"/>
    <lineage>
        <taxon>Eukaryota</taxon>
        <taxon>Fungi</taxon>
        <taxon>Dikarya</taxon>
        <taxon>Ascomycota</taxon>
        <taxon>Pezizomycotina</taxon>
        <taxon>Sordariomycetes</taxon>
        <taxon>Sordariomycetidae</taxon>
        <taxon>Diaporthales</taxon>
        <taxon>Diaporthaceae</taxon>
        <taxon>Diaporthe</taxon>
    </lineage>
</organism>
<dbReference type="Proteomes" id="UP000094444">
    <property type="component" value="Unassembled WGS sequence"/>
</dbReference>
<dbReference type="GO" id="GO:0016491">
    <property type="term" value="F:oxidoreductase activity"/>
    <property type="evidence" value="ECO:0007669"/>
    <property type="project" value="UniProtKB-KW"/>
</dbReference>
<name>A0A2P5I0H4_DIAHE</name>
<dbReference type="EMBL" id="MAVT02000416">
    <property type="protein sequence ID" value="POS76013.1"/>
    <property type="molecule type" value="Genomic_DNA"/>
</dbReference>
<evidence type="ECO:0000313" key="4">
    <source>
        <dbReference type="Proteomes" id="UP000094444"/>
    </source>
</evidence>
<evidence type="ECO:0000259" key="2">
    <source>
        <dbReference type="Pfam" id="PF00248"/>
    </source>
</evidence>
<dbReference type="STRING" id="158607.A0A2P5I0H4"/>
<dbReference type="PRINTS" id="PR00069">
    <property type="entry name" value="ALDKETRDTASE"/>
</dbReference>
<comment type="caution">
    <text evidence="3">The sequence shown here is derived from an EMBL/GenBank/DDBJ whole genome shotgun (WGS) entry which is preliminary data.</text>
</comment>
<dbReference type="OrthoDB" id="2310150at2759"/>
<dbReference type="PANTHER" id="PTHR43364">
    <property type="entry name" value="NADH-SPECIFIC METHYLGLYOXAL REDUCTASE-RELATED"/>
    <property type="match status" value="1"/>
</dbReference>
<protein>
    <submittedName>
        <fullName evidence="3">Aflatoxin B1 aldehyde reductase member 3</fullName>
    </submittedName>
</protein>